<reference evidence="2 3" key="1">
    <citation type="submission" date="2016-03" db="EMBL/GenBank/DDBJ databases">
        <authorList>
            <person name="Montgomery M.T."/>
            <person name="Guerrero C.A."/>
            <person name="Mavrich T.N."/>
            <person name="Pope W.H."/>
            <person name="Garlena R.A."/>
            <person name="Russell D.A."/>
            <person name="Jacobs-Sera D."/>
            <person name="Hendrix R.W."/>
            <person name="Hatfull G.F."/>
        </authorList>
    </citation>
    <scope>NUCLEOTIDE SEQUENCE [LARGE SCALE GENOMIC DNA]</scope>
</reference>
<evidence type="ECO:0000313" key="3">
    <source>
        <dbReference type="Proteomes" id="UP000202160"/>
    </source>
</evidence>
<evidence type="ECO:0000313" key="2">
    <source>
        <dbReference type="EMBL" id="ANA87028.1"/>
    </source>
</evidence>
<dbReference type="Pfam" id="PF23794">
    <property type="entry name" value="Phage_Gp84"/>
    <property type="match status" value="1"/>
</dbReference>
<dbReference type="Proteomes" id="UP000202160">
    <property type="component" value="Segment"/>
</dbReference>
<dbReference type="InterPro" id="IPR056577">
    <property type="entry name" value="Phage_Gp84"/>
</dbReference>
<organism evidence="2 3">
    <name type="scientific">Gordonia phage Soups</name>
    <dbReference type="NCBI Taxonomy" id="1838079"/>
    <lineage>
        <taxon>Viruses</taxon>
        <taxon>Duplodnaviria</taxon>
        <taxon>Heunggongvirae</taxon>
        <taxon>Uroviricota</taxon>
        <taxon>Caudoviricetes</taxon>
        <taxon>Soupsvirus</taxon>
        <taxon>Soupsvirus soups</taxon>
    </lineage>
</organism>
<accession>A0A160DGA5</accession>
<evidence type="ECO:0000259" key="1">
    <source>
        <dbReference type="Pfam" id="PF23794"/>
    </source>
</evidence>
<dbReference type="GeneID" id="28378745"/>
<sequence length="80" mass="8602">MFKATLVHVVAGIEVNSIEVDGESVESLLVQMRTSAAARGIEITEHKNVRTPSGDIVRNGEIAGYWKIDEVPVVEGVLVA</sequence>
<dbReference type="OrthoDB" id="20596at10239"/>
<name>A0A160DGA5_9CAUD</name>
<dbReference type="RefSeq" id="YP_009269391.1">
    <property type="nucleotide sequence ID" value="NC_030698.1"/>
</dbReference>
<proteinExistence type="predicted"/>
<dbReference type="EMBL" id="KU998249">
    <property type="protein sequence ID" value="ANA87028.1"/>
    <property type="molecule type" value="Genomic_DNA"/>
</dbReference>
<feature type="domain" description="Gp84-like" evidence="1">
    <location>
        <begin position="1"/>
        <end position="70"/>
    </location>
</feature>
<gene>
    <name evidence="2" type="primary">93</name>
    <name evidence="2" type="ORF">PBI_SOUPS_93</name>
</gene>
<dbReference type="KEGG" id="vg:28378745"/>
<protein>
    <recommendedName>
        <fullName evidence="1">Gp84-like domain-containing protein</fullName>
    </recommendedName>
</protein>
<keyword evidence="3" id="KW-1185">Reference proteome</keyword>